<name>K6C9I8_SCHAZ</name>
<dbReference type="Pfam" id="PF00072">
    <property type="entry name" value="Response_reg"/>
    <property type="match status" value="1"/>
</dbReference>
<dbReference type="GO" id="GO:0000976">
    <property type="term" value="F:transcription cis-regulatory region binding"/>
    <property type="evidence" value="ECO:0007669"/>
    <property type="project" value="TreeGrafter"/>
</dbReference>
<dbReference type="PANTHER" id="PTHR48111:SF22">
    <property type="entry name" value="REGULATOR OF RPOS"/>
    <property type="match status" value="1"/>
</dbReference>
<keyword evidence="6" id="KW-0804">Transcription</keyword>
<dbReference type="Pfam" id="PF00486">
    <property type="entry name" value="Trans_reg_C"/>
    <property type="match status" value="1"/>
</dbReference>
<gene>
    <name evidence="11" type="ORF">BAZO_07934</name>
</gene>
<keyword evidence="4" id="KW-0805">Transcription regulation</keyword>
<dbReference type="SMART" id="SM00448">
    <property type="entry name" value="REC"/>
    <property type="match status" value="1"/>
</dbReference>
<keyword evidence="5 8" id="KW-0238">DNA-binding</keyword>
<dbReference type="FunFam" id="1.10.10.10:FF:000005">
    <property type="entry name" value="Two-component system response regulator"/>
    <property type="match status" value="1"/>
</dbReference>
<feature type="domain" description="Response regulatory" evidence="9">
    <location>
        <begin position="4"/>
        <end position="118"/>
    </location>
</feature>
<keyword evidence="2 7" id="KW-0597">Phosphoprotein</keyword>
<evidence type="ECO:0000259" key="10">
    <source>
        <dbReference type="PROSITE" id="PS51755"/>
    </source>
</evidence>
<reference evidence="11 12" key="1">
    <citation type="journal article" date="2012" name="Front. Microbiol.">
        <title>Redundancy and modularity in membrane-associated dissimilatory nitrate reduction in Bacillus.</title>
        <authorList>
            <person name="Heylen K."/>
            <person name="Keltjens J."/>
        </authorList>
    </citation>
    <scope>NUCLEOTIDE SEQUENCE [LARGE SCALE GENOMIC DNA]</scope>
    <source>
        <strain evidence="11 12">LMG 9581</strain>
    </source>
</reference>
<evidence type="ECO:0000313" key="12">
    <source>
        <dbReference type="Proteomes" id="UP000006315"/>
    </source>
</evidence>
<dbReference type="GO" id="GO:0005829">
    <property type="term" value="C:cytosol"/>
    <property type="evidence" value="ECO:0007669"/>
    <property type="project" value="TreeGrafter"/>
</dbReference>
<feature type="domain" description="OmpR/PhoB-type" evidence="10">
    <location>
        <begin position="131"/>
        <end position="229"/>
    </location>
</feature>
<evidence type="ECO:0000256" key="6">
    <source>
        <dbReference type="ARBA" id="ARBA00023163"/>
    </source>
</evidence>
<evidence type="ECO:0000256" key="5">
    <source>
        <dbReference type="ARBA" id="ARBA00023125"/>
    </source>
</evidence>
<dbReference type="PROSITE" id="PS51755">
    <property type="entry name" value="OMPR_PHOB"/>
    <property type="match status" value="1"/>
</dbReference>
<evidence type="ECO:0000256" key="3">
    <source>
        <dbReference type="ARBA" id="ARBA00023012"/>
    </source>
</evidence>
<dbReference type="Gene3D" id="1.10.10.10">
    <property type="entry name" value="Winged helix-like DNA-binding domain superfamily/Winged helix DNA-binding domain"/>
    <property type="match status" value="1"/>
</dbReference>
<dbReference type="PROSITE" id="PS50110">
    <property type="entry name" value="RESPONSE_REGULATORY"/>
    <property type="match status" value="1"/>
</dbReference>
<dbReference type="CDD" id="cd00383">
    <property type="entry name" value="trans_reg_C"/>
    <property type="match status" value="1"/>
</dbReference>
<dbReference type="Gene3D" id="3.40.50.2300">
    <property type="match status" value="1"/>
</dbReference>
<dbReference type="InterPro" id="IPR036388">
    <property type="entry name" value="WH-like_DNA-bd_sf"/>
</dbReference>
<dbReference type="GO" id="GO:0006355">
    <property type="term" value="P:regulation of DNA-templated transcription"/>
    <property type="evidence" value="ECO:0007669"/>
    <property type="project" value="InterPro"/>
</dbReference>
<dbReference type="GO" id="GO:0000156">
    <property type="term" value="F:phosphorelay response regulator activity"/>
    <property type="evidence" value="ECO:0007669"/>
    <property type="project" value="TreeGrafter"/>
</dbReference>
<evidence type="ECO:0000256" key="7">
    <source>
        <dbReference type="PROSITE-ProRule" id="PRU00169"/>
    </source>
</evidence>
<dbReference type="PANTHER" id="PTHR48111">
    <property type="entry name" value="REGULATOR OF RPOS"/>
    <property type="match status" value="1"/>
</dbReference>
<evidence type="ECO:0000256" key="2">
    <source>
        <dbReference type="ARBA" id="ARBA00022553"/>
    </source>
</evidence>
<organism evidence="11 12">
    <name type="scientific">Schinkia azotoformans LMG 9581</name>
    <dbReference type="NCBI Taxonomy" id="1131731"/>
    <lineage>
        <taxon>Bacteria</taxon>
        <taxon>Bacillati</taxon>
        <taxon>Bacillota</taxon>
        <taxon>Bacilli</taxon>
        <taxon>Bacillales</taxon>
        <taxon>Bacillaceae</taxon>
        <taxon>Calidifontibacillus/Schinkia group</taxon>
        <taxon>Schinkia</taxon>
    </lineage>
</organism>
<dbReference type="InterPro" id="IPR001789">
    <property type="entry name" value="Sig_transdc_resp-reg_receiver"/>
</dbReference>
<dbReference type="InterPro" id="IPR039420">
    <property type="entry name" value="WalR-like"/>
</dbReference>
<dbReference type="GO" id="GO:0032993">
    <property type="term" value="C:protein-DNA complex"/>
    <property type="evidence" value="ECO:0007669"/>
    <property type="project" value="TreeGrafter"/>
</dbReference>
<dbReference type="InterPro" id="IPR011006">
    <property type="entry name" value="CheY-like_superfamily"/>
</dbReference>
<protein>
    <submittedName>
        <fullName evidence="11">DNA-binding response regulator</fullName>
    </submittedName>
</protein>
<comment type="caution">
    <text evidence="11">The sequence shown here is derived from an EMBL/GenBank/DDBJ whole genome shotgun (WGS) entry which is preliminary data.</text>
</comment>
<feature type="DNA-binding region" description="OmpR/PhoB-type" evidence="8">
    <location>
        <begin position="131"/>
        <end position="229"/>
    </location>
</feature>
<evidence type="ECO:0000256" key="1">
    <source>
        <dbReference type="ARBA" id="ARBA00004496"/>
    </source>
</evidence>
<sequence length="232" mass="26949">MKHKILIIEDEDKIARILELELKHEGCETTIAANGRAGLEYALKESWDVIILDIMIPELNGIEVLRRIRKSDQLTSIILLSARDSVMDKINGLDHGANDYMTKPFDMEELLARIRVMIRTKQQLQHKQKNEDEFVLADLKVNLLTREVIRGGEKVELTKKEFDLLTFLLENHHHVLSREQILEKVWGFDYLGDTNVVDVYIGYLRKKIDAPFHEPLIHTIRGVGFTIKENNR</sequence>
<dbReference type="SUPFAM" id="SSF46894">
    <property type="entry name" value="C-terminal effector domain of the bipartite response regulators"/>
    <property type="match status" value="1"/>
</dbReference>
<dbReference type="AlphaFoldDB" id="K6C9I8"/>
<dbReference type="FunFam" id="3.40.50.2300:FF:000001">
    <property type="entry name" value="DNA-binding response regulator PhoB"/>
    <property type="match status" value="1"/>
</dbReference>
<evidence type="ECO:0000256" key="4">
    <source>
        <dbReference type="ARBA" id="ARBA00023015"/>
    </source>
</evidence>
<dbReference type="Gene3D" id="6.10.250.690">
    <property type="match status" value="1"/>
</dbReference>
<dbReference type="PATRIC" id="fig|1131731.3.peg.1658"/>
<evidence type="ECO:0000313" key="11">
    <source>
        <dbReference type="EMBL" id="EKN67795.1"/>
    </source>
</evidence>
<dbReference type="STRING" id="1131731.BAZO_07934"/>
<keyword evidence="3" id="KW-0902">Two-component regulatory system</keyword>
<dbReference type="SUPFAM" id="SSF52172">
    <property type="entry name" value="CheY-like"/>
    <property type="match status" value="1"/>
</dbReference>
<feature type="modified residue" description="4-aspartylphosphate" evidence="7">
    <location>
        <position position="53"/>
    </location>
</feature>
<evidence type="ECO:0000259" key="9">
    <source>
        <dbReference type="PROSITE" id="PS50110"/>
    </source>
</evidence>
<accession>K6C9I8</accession>
<dbReference type="InterPro" id="IPR016032">
    <property type="entry name" value="Sig_transdc_resp-reg_C-effctor"/>
</dbReference>
<comment type="subcellular location">
    <subcellularLocation>
        <location evidence="1">Cytoplasm</location>
    </subcellularLocation>
</comment>
<keyword evidence="12" id="KW-1185">Reference proteome</keyword>
<dbReference type="InterPro" id="IPR001867">
    <property type="entry name" value="OmpR/PhoB-type_DNA-bd"/>
</dbReference>
<evidence type="ECO:0000256" key="8">
    <source>
        <dbReference type="PROSITE-ProRule" id="PRU01091"/>
    </source>
</evidence>
<dbReference type="Proteomes" id="UP000006315">
    <property type="component" value="Unassembled WGS sequence"/>
</dbReference>
<dbReference type="RefSeq" id="WP_003330841.1">
    <property type="nucleotide sequence ID" value="NZ_AJLR01000045.1"/>
</dbReference>
<proteinExistence type="predicted"/>
<dbReference type="SMART" id="SM00862">
    <property type="entry name" value="Trans_reg_C"/>
    <property type="match status" value="1"/>
</dbReference>
<dbReference type="EMBL" id="AJLR01000045">
    <property type="protein sequence ID" value="EKN67795.1"/>
    <property type="molecule type" value="Genomic_DNA"/>
</dbReference>